<dbReference type="InterPro" id="IPR036388">
    <property type="entry name" value="WH-like_DNA-bd_sf"/>
</dbReference>
<feature type="domain" description="HTH lysR-type" evidence="5">
    <location>
        <begin position="3"/>
        <end position="60"/>
    </location>
</feature>
<keyword evidence="2" id="KW-0805">Transcription regulation</keyword>
<evidence type="ECO:0000256" key="3">
    <source>
        <dbReference type="ARBA" id="ARBA00023125"/>
    </source>
</evidence>
<dbReference type="GO" id="GO:0006351">
    <property type="term" value="P:DNA-templated transcription"/>
    <property type="evidence" value="ECO:0007669"/>
    <property type="project" value="TreeGrafter"/>
</dbReference>
<proteinExistence type="inferred from homology"/>
<keyword evidence="3" id="KW-0238">DNA-binding</keyword>
<dbReference type="Gene3D" id="3.40.190.290">
    <property type="match status" value="1"/>
</dbReference>
<dbReference type="Gene3D" id="1.10.10.10">
    <property type="entry name" value="Winged helix-like DNA-binding domain superfamily/Winged helix DNA-binding domain"/>
    <property type="match status" value="1"/>
</dbReference>
<keyword evidence="4" id="KW-0804">Transcription</keyword>
<dbReference type="PANTHER" id="PTHR30537:SF5">
    <property type="entry name" value="HTH-TYPE TRANSCRIPTIONAL ACTIVATOR TTDR-RELATED"/>
    <property type="match status" value="1"/>
</dbReference>
<evidence type="ECO:0000256" key="1">
    <source>
        <dbReference type="ARBA" id="ARBA00009437"/>
    </source>
</evidence>
<comment type="caution">
    <text evidence="6">The sequence shown here is derived from an EMBL/GenBank/DDBJ whole genome shotgun (WGS) entry which is preliminary data.</text>
</comment>
<dbReference type="OrthoDB" id="646694at2"/>
<reference evidence="6 7" key="1">
    <citation type="submission" date="2012-12" db="EMBL/GenBank/DDBJ databases">
        <title>Genome Assembly of Photobacterium sp. AK15.</title>
        <authorList>
            <person name="Khatri I."/>
            <person name="Vaidya B."/>
            <person name="Srinivas T.N.R."/>
            <person name="Subramanian S."/>
            <person name="Pinnaka A."/>
        </authorList>
    </citation>
    <scope>NUCLEOTIDE SEQUENCE [LARGE SCALE GENOMIC DNA]</scope>
    <source>
        <strain evidence="6 7">AK15</strain>
    </source>
</reference>
<dbReference type="InterPro" id="IPR036390">
    <property type="entry name" value="WH_DNA-bd_sf"/>
</dbReference>
<dbReference type="FunFam" id="1.10.10.10:FF:000001">
    <property type="entry name" value="LysR family transcriptional regulator"/>
    <property type="match status" value="1"/>
</dbReference>
<dbReference type="EMBL" id="AMZO01000021">
    <property type="protein sequence ID" value="ELR64879.1"/>
    <property type="molecule type" value="Genomic_DNA"/>
</dbReference>
<dbReference type="InterPro" id="IPR000847">
    <property type="entry name" value="LysR_HTH_N"/>
</dbReference>
<protein>
    <submittedName>
        <fullName evidence="6">Transcriptional regulator, LysR family</fullName>
    </submittedName>
</protein>
<sequence length="301" mass="33789">MKWNVNDMPIFLAVVDAGGISAASRGLNVAKSTISRSITRLEEDLSIRLLERNSRQLRLTKEGETFYQHCQLLQEQIELTQASMLGFHHEPQGKLTISMPAGFCLQFIQPKLAEFAERYPHINLELKVSGRAVDLYSSSIDLAIQIGPLPDSDLIATKLIDSPLIWVTSEGYYQDNRDELCDKNLTIELLKKHSKLMLDSKIHSNLHFLYEGKKEAMFTPPHCSCDDSVAIRTAVCSGFGVSLIPLFLVEKDISRGVLKQIGCSFKVTPNSSLYAVYPSKKYLSQKTKVFLDFLKTAIKSD</sequence>
<comment type="similarity">
    <text evidence="1">Belongs to the LysR transcriptional regulatory family.</text>
</comment>
<dbReference type="SUPFAM" id="SSF46785">
    <property type="entry name" value="Winged helix' DNA-binding domain"/>
    <property type="match status" value="1"/>
</dbReference>
<dbReference type="GO" id="GO:0003700">
    <property type="term" value="F:DNA-binding transcription factor activity"/>
    <property type="evidence" value="ECO:0007669"/>
    <property type="project" value="InterPro"/>
</dbReference>
<evidence type="ECO:0000313" key="6">
    <source>
        <dbReference type="EMBL" id="ELR64879.1"/>
    </source>
</evidence>
<dbReference type="InterPro" id="IPR005119">
    <property type="entry name" value="LysR_subst-bd"/>
</dbReference>
<organism evidence="6 7">
    <name type="scientific">Photobacterium marinum</name>
    <dbReference type="NCBI Taxonomy" id="1056511"/>
    <lineage>
        <taxon>Bacteria</taxon>
        <taxon>Pseudomonadati</taxon>
        <taxon>Pseudomonadota</taxon>
        <taxon>Gammaproteobacteria</taxon>
        <taxon>Vibrionales</taxon>
        <taxon>Vibrionaceae</taxon>
        <taxon>Photobacterium</taxon>
    </lineage>
</organism>
<dbReference type="InterPro" id="IPR058163">
    <property type="entry name" value="LysR-type_TF_proteobact-type"/>
</dbReference>
<evidence type="ECO:0000256" key="2">
    <source>
        <dbReference type="ARBA" id="ARBA00023015"/>
    </source>
</evidence>
<dbReference type="PROSITE" id="PS50931">
    <property type="entry name" value="HTH_LYSR"/>
    <property type="match status" value="1"/>
</dbReference>
<dbReference type="RefSeq" id="WP_007466988.1">
    <property type="nucleotide sequence ID" value="NZ_AMZO01000021.1"/>
</dbReference>
<evidence type="ECO:0000313" key="7">
    <source>
        <dbReference type="Proteomes" id="UP000011134"/>
    </source>
</evidence>
<dbReference type="GO" id="GO:0043565">
    <property type="term" value="F:sequence-specific DNA binding"/>
    <property type="evidence" value="ECO:0007669"/>
    <property type="project" value="TreeGrafter"/>
</dbReference>
<dbReference type="SUPFAM" id="SSF53850">
    <property type="entry name" value="Periplasmic binding protein-like II"/>
    <property type="match status" value="1"/>
</dbReference>
<dbReference type="Pfam" id="PF03466">
    <property type="entry name" value="LysR_substrate"/>
    <property type="match status" value="1"/>
</dbReference>
<gene>
    <name evidence="6" type="ORF">C942_01969</name>
</gene>
<accession>L8JBF1</accession>
<name>L8JBF1_9GAMM</name>
<dbReference type="CDD" id="cd08422">
    <property type="entry name" value="PBP2_CrgA_like"/>
    <property type="match status" value="1"/>
</dbReference>
<keyword evidence="7" id="KW-1185">Reference proteome</keyword>
<dbReference type="PANTHER" id="PTHR30537">
    <property type="entry name" value="HTH-TYPE TRANSCRIPTIONAL REGULATOR"/>
    <property type="match status" value="1"/>
</dbReference>
<evidence type="ECO:0000259" key="5">
    <source>
        <dbReference type="PROSITE" id="PS50931"/>
    </source>
</evidence>
<dbReference type="AlphaFoldDB" id="L8JBF1"/>
<evidence type="ECO:0000256" key="4">
    <source>
        <dbReference type="ARBA" id="ARBA00023163"/>
    </source>
</evidence>
<dbReference type="PATRIC" id="fig|1056511.3.peg.3045"/>
<dbReference type="Proteomes" id="UP000011134">
    <property type="component" value="Unassembled WGS sequence"/>
</dbReference>
<dbReference type="Pfam" id="PF00126">
    <property type="entry name" value="HTH_1"/>
    <property type="match status" value="1"/>
</dbReference>